<accession>A0A843V4E0</accession>
<reference evidence="1" key="1">
    <citation type="submission" date="2017-07" db="EMBL/GenBank/DDBJ databases">
        <title>Taro Niue Genome Assembly and Annotation.</title>
        <authorList>
            <person name="Atibalentja N."/>
            <person name="Keating K."/>
            <person name="Fields C.J."/>
        </authorList>
    </citation>
    <scope>NUCLEOTIDE SEQUENCE</scope>
    <source>
        <strain evidence="1">Niue_2</strain>
        <tissue evidence="1">Leaf</tissue>
    </source>
</reference>
<proteinExistence type="predicted"/>
<protein>
    <submittedName>
        <fullName evidence="1">Uncharacterized protein</fullName>
    </submittedName>
</protein>
<comment type="caution">
    <text evidence="1">The sequence shown here is derived from an EMBL/GenBank/DDBJ whole genome shotgun (WGS) entry which is preliminary data.</text>
</comment>
<gene>
    <name evidence="1" type="ORF">Taro_023320</name>
</gene>
<sequence length="103" mass="10816">MRSGPSGIVSKEEEGRSKQMVVEHCSTELQTPPLVTVGRHPTPPSLAAVSMTSIGETIASTPGMAESVAIEVESDPPTASPASPPICSIVLHLRGQRNKDKLM</sequence>
<name>A0A843V4E0_COLES</name>
<dbReference type="AlphaFoldDB" id="A0A843V4E0"/>
<dbReference type="Proteomes" id="UP000652761">
    <property type="component" value="Unassembled WGS sequence"/>
</dbReference>
<keyword evidence="2" id="KW-1185">Reference proteome</keyword>
<evidence type="ECO:0000313" key="1">
    <source>
        <dbReference type="EMBL" id="MQL90735.1"/>
    </source>
</evidence>
<evidence type="ECO:0000313" key="2">
    <source>
        <dbReference type="Proteomes" id="UP000652761"/>
    </source>
</evidence>
<organism evidence="1 2">
    <name type="scientific">Colocasia esculenta</name>
    <name type="common">Wild taro</name>
    <name type="synonym">Arum esculentum</name>
    <dbReference type="NCBI Taxonomy" id="4460"/>
    <lineage>
        <taxon>Eukaryota</taxon>
        <taxon>Viridiplantae</taxon>
        <taxon>Streptophyta</taxon>
        <taxon>Embryophyta</taxon>
        <taxon>Tracheophyta</taxon>
        <taxon>Spermatophyta</taxon>
        <taxon>Magnoliopsida</taxon>
        <taxon>Liliopsida</taxon>
        <taxon>Araceae</taxon>
        <taxon>Aroideae</taxon>
        <taxon>Colocasieae</taxon>
        <taxon>Colocasia</taxon>
    </lineage>
</organism>
<dbReference type="EMBL" id="NMUH01001268">
    <property type="protein sequence ID" value="MQL90735.1"/>
    <property type="molecule type" value="Genomic_DNA"/>
</dbReference>